<dbReference type="InterPro" id="IPR029060">
    <property type="entry name" value="PIN-like_dom_sf"/>
</dbReference>
<gene>
    <name evidence="2" type="ORF">CS062_12700</name>
</gene>
<name>A0A2G9C8V8_9BURK</name>
<dbReference type="CDD" id="cd18683">
    <property type="entry name" value="PIN_VapC-like"/>
    <property type="match status" value="1"/>
</dbReference>
<feature type="domain" description="PIN" evidence="1">
    <location>
        <begin position="4"/>
        <end position="122"/>
    </location>
</feature>
<keyword evidence="3" id="KW-1185">Reference proteome</keyword>
<evidence type="ECO:0000313" key="3">
    <source>
        <dbReference type="Proteomes" id="UP000231501"/>
    </source>
</evidence>
<dbReference type="OrthoDB" id="32974at2"/>
<dbReference type="AlphaFoldDB" id="A0A2G9C8V8"/>
<dbReference type="InterPro" id="IPR002716">
    <property type="entry name" value="PIN_dom"/>
</dbReference>
<accession>A0A2G9C8V8</accession>
<dbReference type="Proteomes" id="UP000231501">
    <property type="component" value="Unassembled WGS sequence"/>
</dbReference>
<comment type="caution">
    <text evidence="2">The sequence shown here is derived from an EMBL/GenBank/DDBJ whole genome shotgun (WGS) entry which is preliminary data.</text>
</comment>
<evidence type="ECO:0000259" key="1">
    <source>
        <dbReference type="Pfam" id="PF01850"/>
    </source>
</evidence>
<proteinExistence type="predicted"/>
<dbReference type="EMBL" id="PEOG01000030">
    <property type="protein sequence ID" value="PIM52858.1"/>
    <property type="molecule type" value="Genomic_DNA"/>
</dbReference>
<evidence type="ECO:0000313" key="2">
    <source>
        <dbReference type="EMBL" id="PIM52858.1"/>
    </source>
</evidence>
<dbReference type="RefSeq" id="WP_099862006.1">
    <property type="nucleotide sequence ID" value="NZ_PEOG01000030.1"/>
</dbReference>
<sequence length="156" mass="17112">MRGLDTNILVRHFVDEDDPQTTAARSFLRTLTLEDPGYVSTVALIEMWWVLSKSYGMERAGLIRTIGRMLADPHLRVEHESEVAEAVNRFVMGSADFQDYLIERRCATAGCSQTMTFDRSAARSAGMALLAHNPIDAPAPRSVSAPSTAKIAAAMP</sequence>
<protein>
    <submittedName>
        <fullName evidence="2">VapC toxin family PIN domain ribonuclease</fullName>
    </submittedName>
</protein>
<reference evidence="2 3" key="1">
    <citation type="submission" date="2017-11" db="EMBL/GenBank/DDBJ databases">
        <title>Draft genome sequence of Mitsuaria sp. HWN-4.</title>
        <authorList>
            <person name="Gundlapally S.R."/>
        </authorList>
    </citation>
    <scope>NUCLEOTIDE SEQUENCE [LARGE SCALE GENOMIC DNA]</scope>
    <source>
        <strain evidence="2 3">HWN-4</strain>
    </source>
</reference>
<dbReference type="SUPFAM" id="SSF88723">
    <property type="entry name" value="PIN domain-like"/>
    <property type="match status" value="1"/>
</dbReference>
<dbReference type="Pfam" id="PF01850">
    <property type="entry name" value="PIN"/>
    <property type="match status" value="1"/>
</dbReference>
<dbReference type="Gene3D" id="3.40.50.1010">
    <property type="entry name" value="5'-nuclease"/>
    <property type="match status" value="1"/>
</dbReference>
<organism evidence="2 3">
    <name type="scientific">Roseateles chitinivorans</name>
    <dbReference type="NCBI Taxonomy" id="2917965"/>
    <lineage>
        <taxon>Bacteria</taxon>
        <taxon>Pseudomonadati</taxon>
        <taxon>Pseudomonadota</taxon>
        <taxon>Betaproteobacteria</taxon>
        <taxon>Burkholderiales</taxon>
        <taxon>Sphaerotilaceae</taxon>
        <taxon>Roseateles</taxon>
    </lineage>
</organism>